<comment type="caution">
    <text evidence="2">The sequence shown here is derived from an EMBL/GenBank/DDBJ whole genome shotgun (WGS) entry which is preliminary data.</text>
</comment>
<protein>
    <submittedName>
        <fullName evidence="2">Uncharacterized protein</fullName>
    </submittedName>
</protein>
<feature type="signal peptide" evidence="1">
    <location>
        <begin position="1"/>
        <end position="20"/>
    </location>
</feature>
<organism evidence="2 3">
    <name type="scientific">Extremus antarcticus</name>
    <dbReference type="NCBI Taxonomy" id="702011"/>
    <lineage>
        <taxon>Eukaryota</taxon>
        <taxon>Fungi</taxon>
        <taxon>Dikarya</taxon>
        <taxon>Ascomycota</taxon>
        <taxon>Pezizomycotina</taxon>
        <taxon>Dothideomycetes</taxon>
        <taxon>Dothideomycetidae</taxon>
        <taxon>Mycosphaerellales</taxon>
        <taxon>Extremaceae</taxon>
        <taxon>Extremus</taxon>
    </lineage>
</organism>
<accession>A0AAJ0G699</accession>
<dbReference type="AlphaFoldDB" id="A0AAJ0G699"/>
<evidence type="ECO:0000313" key="2">
    <source>
        <dbReference type="EMBL" id="KAK3049412.1"/>
    </source>
</evidence>
<keyword evidence="1" id="KW-0732">Signal</keyword>
<reference evidence="2" key="1">
    <citation type="submission" date="2023-04" db="EMBL/GenBank/DDBJ databases">
        <title>Black Yeasts Isolated from many extreme environments.</title>
        <authorList>
            <person name="Coleine C."/>
            <person name="Stajich J.E."/>
            <person name="Selbmann L."/>
        </authorList>
    </citation>
    <scope>NUCLEOTIDE SEQUENCE</scope>
    <source>
        <strain evidence="2">CCFEE 5312</strain>
    </source>
</reference>
<evidence type="ECO:0000256" key="1">
    <source>
        <dbReference type="SAM" id="SignalP"/>
    </source>
</evidence>
<gene>
    <name evidence="2" type="ORF">LTR09_009331</name>
</gene>
<evidence type="ECO:0000313" key="3">
    <source>
        <dbReference type="Proteomes" id="UP001271007"/>
    </source>
</evidence>
<name>A0AAJ0G699_9PEZI</name>
<sequence>MRFQTLFAAAAALGASLVAAQVQPDGNLMGTTYPPPCGNACGPIFIRQRSCESKTSYSSTTECVCVWDGAKSHIAECQACTRFTDAGNANLQGEYTTIIEWSQANESYSA</sequence>
<proteinExistence type="predicted"/>
<dbReference type="EMBL" id="JAWDJX010000040">
    <property type="protein sequence ID" value="KAK3049412.1"/>
    <property type="molecule type" value="Genomic_DNA"/>
</dbReference>
<feature type="chain" id="PRO_5042609468" evidence="1">
    <location>
        <begin position="21"/>
        <end position="110"/>
    </location>
</feature>
<keyword evidence="3" id="KW-1185">Reference proteome</keyword>
<dbReference type="Proteomes" id="UP001271007">
    <property type="component" value="Unassembled WGS sequence"/>
</dbReference>